<dbReference type="Proteomes" id="UP001374599">
    <property type="component" value="Unassembled WGS sequence"/>
</dbReference>
<dbReference type="EMBL" id="BTPU01000085">
    <property type="protein sequence ID" value="GMQ64889.1"/>
    <property type="molecule type" value="Genomic_DNA"/>
</dbReference>
<comment type="caution">
    <text evidence="1">The sequence shown here is derived from an EMBL/GenBank/DDBJ whole genome shotgun (WGS) entry which is preliminary data.</text>
</comment>
<gene>
    <name evidence="1" type="primary">fabF_2</name>
    <name evidence="1" type="ORF">AN2V17_41290</name>
</gene>
<evidence type="ECO:0000313" key="2">
    <source>
        <dbReference type="Proteomes" id="UP001374599"/>
    </source>
</evidence>
<proteinExistence type="predicted"/>
<protein>
    <submittedName>
        <fullName evidence="1">Beta-ketoacyl-ACP synthase II</fullName>
    </submittedName>
</protein>
<sequence>MKRRVVITGLGVITPVGNNVDEYWNNLKTGKIGFGEITSFDSSEYRAKIVAEVKNFEAKEYIERKKAKRMDRFTQFSIAAAKEAIDDSGLDLEKEDVERIGVIVGTGVGGLGSIEKEAQKLLAKGPNKVSPMFIPKVITNMAAGNIAIQFGLKGVCTNVVTACATSTNTIGDAFRTIQYGDADVMVAGGTESCIVPLGVSGFTALQALSSSEDPTKASRPFDKNRDGFVMGEGSGIVILEELEHAKARGAKILAEVKGYGTACDAYHITAPAPGGEGAARAMKLAIKDADIKPEDVSYINAHGTSTEYNDKLETAAIKTVFDQYAYKVPISSTKSMIGHLLGAAGAVEIVACVKTILDGFVHPTVGYTTPDEECDLDYIPVKGRNLDVKYVLSNSLGFGGHNASLIISKYEE</sequence>
<keyword evidence="2" id="KW-1185">Reference proteome</keyword>
<reference evidence="1" key="1">
    <citation type="submission" date="2023-09" db="EMBL/GenBank/DDBJ databases">
        <title>Vallitalea sediminicola and Vallitalea maricola sp. nov., anaerobic bacteria isolated from marine sediment.</title>
        <authorList>
            <person name="Hirano S."/>
            <person name="Maeda A."/>
            <person name="Terahara T."/>
            <person name="Mori K."/>
            <person name="Hamada M."/>
            <person name="Matsumoto R."/>
            <person name="Kobayashi T."/>
        </authorList>
    </citation>
    <scope>NUCLEOTIDE SEQUENCE</scope>
    <source>
        <strain evidence="1">AN17-2</strain>
    </source>
</reference>
<organism evidence="1 2">
    <name type="scientific">Vallitalea maricola</name>
    <dbReference type="NCBI Taxonomy" id="3074433"/>
    <lineage>
        <taxon>Bacteria</taxon>
        <taxon>Bacillati</taxon>
        <taxon>Bacillota</taxon>
        <taxon>Clostridia</taxon>
        <taxon>Lachnospirales</taxon>
        <taxon>Vallitaleaceae</taxon>
        <taxon>Vallitalea</taxon>
    </lineage>
</organism>
<name>A0ACB5UQR7_9FIRM</name>
<accession>A0ACB5UQR7</accession>
<evidence type="ECO:0000313" key="1">
    <source>
        <dbReference type="EMBL" id="GMQ64889.1"/>
    </source>
</evidence>